<protein>
    <submittedName>
        <fullName evidence="2">Uncharacterized protein</fullName>
    </submittedName>
</protein>
<keyword evidence="1" id="KW-1133">Transmembrane helix</keyword>
<feature type="non-terminal residue" evidence="2">
    <location>
        <position position="131"/>
    </location>
</feature>
<comment type="caution">
    <text evidence="2">The sequence shown here is derived from an EMBL/GenBank/DDBJ whole genome shotgun (WGS) entry which is preliminary data.</text>
</comment>
<dbReference type="AlphaFoldDB" id="A0A147IK95"/>
<reference evidence="2 3" key="1">
    <citation type="journal article" date="2016" name="Front. Microbiol.">
        <title>Genomic Resource of Rice Seed Associated Bacteria.</title>
        <authorList>
            <person name="Midha S."/>
            <person name="Bansal K."/>
            <person name="Sharma S."/>
            <person name="Kumar N."/>
            <person name="Patil P.P."/>
            <person name="Chaudhry V."/>
            <person name="Patil P.B."/>
        </authorList>
    </citation>
    <scope>NUCLEOTIDE SEQUENCE [LARGE SCALE GENOMIC DNA]</scope>
    <source>
        <strain evidence="2 3">NS355</strain>
    </source>
</reference>
<feature type="transmembrane region" description="Helical" evidence="1">
    <location>
        <begin position="20"/>
        <end position="41"/>
    </location>
</feature>
<evidence type="ECO:0000313" key="3">
    <source>
        <dbReference type="Proteomes" id="UP000073923"/>
    </source>
</evidence>
<keyword evidence="1" id="KW-0472">Membrane</keyword>
<organism evidence="2 3">
    <name type="scientific">Sphingomonas yabuuchiae</name>
    <dbReference type="NCBI Taxonomy" id="172044"/>
    <lineage>
        <taxon>Bacteria</taxon>
        <taxon>Pseudomonadati</taxon>
        <taxon>Pseudomonadota</taxon>
        <taxon>Alphaproteobacteria</taxon>
        <taxon>Sphingomonadales</taxon>
        <taxon>Sphingomonadaceae</taxon>
        <taxon>Sphingomonas</taxon>
    </lineage>
</organism>
<name>A0A147IK95_9SPHN</name>
<evidence type="ECO:0000313" key="2">
    <source>
        <dbReference type="EMBL" id="KTT95299.1"/>
    </source>
</evidence>
<sequence length="131" mass="13690">MVRYIAGWRAMGFDLSRRRAVAAGLSGLTLAILGALILLAWQRGMLGSILGAGLCIAWLIGTGCWTAARAGSGGVGGNMTRPAPDGPPLDALFDQIPLPLLRVDAGRAQAINRASRRLFATDDRVIPTPPA</sequence>
<gene>
    <name evidence="2" type="ORF">NS355_16790</name>
</gene>
<proteinExistence type="predicted"/>
<dbReference type="EMBL" id="LDTF01000111">
    <property type="protein sequence ID" value="KTT95299.1"/>
    <property type="molecule type" value="Genomic_DNA"/>
</dbReference>
<dbReference type="Proteomes" id="UP000073923">
    <property type="component" value="Unassembled WGS sequence"/>
</dbReference>
<keyword evidence="1" id="KW-0812">Transmembrane</keyword>
<accession>A0A147IK95</accession>
<feature type="transmembrane region" description="Helical" evidence="1">
    <location>
        <begin position="47"/>
        <end position="68"/>
    </location>
</feature>
<evidence type="ECO:0000256" key="1">
    <source>
        <dbReference type="SAM" id="Phobius"/>
    </source>
</evidence>